<dbReference type="InterPro" id="IPR011990">
    <property type="entry name" value="TPR-like_helical_dom_sf"/>
</dbReference>
<proteinExistence type="predicted"/>
<organism evidence="1 2">
    <name type="scientific">Peronospora matthiolae</name>
    <dbReference type="NCBI Taxonomy" id="2874970"/>
    <lineage>
        <taxon>Eukaryota</taxon>
        <taxon>Sar</taxon>
        <taxon>Stramenopiles</taxon>
        <taxon>Oomycota</taxon>
        <taxon>Peronosporomycetes</taxon>
        <taxon>Peronosporales</taxon>
        <taxon>Peronosporaceae</taxon>
        <taxon>Peronospora</taxon>
    </lineage>
</organism>
<evidence type="ECO:0000313" key="2">
    <source>
        <dbReference type="Proteomes" id="UP001162060"/>
    </source>
</evidence>
<accession>A0AAV1TF76</accession>
<protein>
    <submittedName>
        <fullName evidence="1">Uncharacterized protein</fullName>
    </submittedName>
</protein>
<sequence length="48" mass="5444">MSDRADQLKLQGNTFYHKGKFRAAIDMYTEAIVRVLSITNSTHSLVLC</sequence>
<comment type="caution">
    <text evidence="1">The sequence shown here is derived from an EMBL/GenBank/DDBJ whole genome shotgun (WGS) entry which is preliminary data.</text>
</comment>
<gene>
    <name evidence="1" type="ORF">PM001_LOCUS5262</name>
</gene>
<dbReference type="SUPFAM" id="SSF48452">
    <property type="entry name" value="TPR-like"/>
    <property type="match status" value="1"/>
</dbReference>
<evidence type="ECO:0000313" key="1">
    <source>
        <dbReference type="EMBL" id="CAK7915741.1"/>
    </source>
</evidence>
<dbReference type="Proteomes" id="UP001162060">
    <property type="component" value="Unassembled WGS sequence"/>
</dbReference>
<dbReference type="AlphaFoldDB" id="A0AAV1TF76"/>
<dbReference type="Gene3D" id="1.25.40.10">
    <property type="entry name" value="Tetratricopeptide repeat domain"/>
    <property type="match status" value="1"/>
</dbReference>
<dbReference type="EMBL" id="CAKLBY020000043">
    <property type="protein sequence ID" value="CAK7915741.1"/>
    <property type="molecule type" value="Genomic_DNA"/>
</dbReference>
<name>A0AAV1TF76_9STRA</name>
<reference evidence="1" key="1">
    <citation type="submission" date="2024-01" db="EMBL/GenBank/DDBJ databases">
        <authorList>
            <person name="Webb A."/>
        </authorList>
    </citation>
    <scope>NUCLEOTIDE SEQUENCE</scope>
    <source>
        <strain evidence="1">Pm1</strain>
    </source>
</reference>